<feature type="domain" description="KaiC" evidence="8">
    <location>
        <begin position="255"/>
        <end position="487"/>
    </location>
</feature>
<evidence type="ECO:0000256" key="7">
    <source>
        <dbReference type="SAM" id="Coils"/>
    </source>
</evidence>
<dbReference type="InterPro" id="IPR030665">
    <property type="entry name" value="KaiC"/>
</dbReference>
<proteinExistence type="predicted"/>
<dbReference type="PRINTS" id="PR01874">
    <property type="entry name" value="DNAREPAIRADA"/>
</dbReference>
<dbReference type="InterPro" id="IPR051347">
    <property type="entry name" value="Circadian_clock_KaiC-rel"/>
</dbReference>
<dbReference type="NCBIfam" id="NF006799">
    <property type="entry name" value="PRK09302.1"/>
    <property type="match status" value="1"/>
</dbReference>
<dbReference type="SMART" id="SM00382">
    <property type="entry name" value="AAA"/>
    <property type="match status" value="2"/>
</dbReference>
<dbReference type="PANTHER" id="PTHR42926:SF1">
    <property type="entry name" value="CIRCADIAN CLOCK OSCILLATOR PROTEIN KAIC 1"/>
    <property type="match status" value="1"/>
</dbReference>
<name>A0A485LYC7_9ZZZZ</name>
<keyword evidence="3" id="KW-0808">Transferase</keyword>
<dbReference type="EMBL" id="CAADRM010000081">
    <property type="protein sequence ID" value="VFU13604.1"/>
    <property type="molecule type" value="Genomic_DNA"/>
</dbReference>
<dbReference type="PIRSF" id="PIRSF039117">
    <property type="entry name" value="KaiC"/>
    <property type="match status" value="1"/>
</dbReference>
<keyword evidence="5" id="KW-0418">Kinase</keyword>
<evidence type="ECO:0000256" key="5">
    <source>
        <dbReference type="ARBA" id="ARBA00022777"/>
    </source>
</evidence>
<dbReference type="GO" id="GO:0005524">
    <property type="term" value="F:ATP binding"/>
    <property type="evidence" value="ECO:0007669"/>
    <property type="project" value="InterPro"/>
</dbReference>
<dbReference type="PANTHER" id="PTHR42926">
    <property type="match status" value="1"/>
</dbReference>
<gene>
    <name evidence="9" type="ORF">SCFA_20067</name>
</gene>
<keyword evidence="4" id="KW-0677">Repeat</keyword>
<feature type="domain" description="KaiC" evidence="8">
    <location>
        <begin position="15"/>
        <end position="254"/>
    </location>
</feature>
<dbReference type="InterPro" id="IPR014774">
    <property type="entry name" value="KaiC-like_dom"/>
</dbReference>
<feature type="coiled-coil region" evidence="7">
    <location>
        <begin position="500"/>
        <end position="531"/>
    </location>
</feature>
<keyword evidence="7" id="KW-0175">Coiled coil</keyword>
<dbReference type="GO" id="GO:0004674">
    <property type="term" value="F:protein serine/threonine kinase activity"/>
    <property type="evidence" value="ECO:0007669"/>
    <property type="project" value="UniProtKB-EC"/>
</dbReference>
<dbReference type="EC" id="2.7.11.1" evidence="1"/>
<dbReference type="InterPro" id="IPR027417">
    <property type="entry name" value="P-loop_NTPase"/>
</dbReference>
<dbReference type="PROSITE" id="PS51146">
    <property type="entry name" value="KAIC"/>
    <property type="match status" value="2"/>
</dbReference>
<evidence type="ECO:0000256" key="2">
    <source>
        <dbReference type="ARBA" id="ARBA00022553"/>
    </source>
</evidence>
<dbReference type="InterPro" id="IPR010624">
    <property type="entry name" value="KaiC_dom"/>
</dbReference>
<evidence type="ECO:0000256" key="1">
    <source>
        <dbReference type="ARBA" id="ARBA00012513"/>
    </source>
</evidence>
<accession>A0A485LYC7</accession>
<dbReference type="InterPro" id="IPR003593">
    <property type="entry name" value="AAA+_ATPase"/>
</dbReference>
<sequence>MQQGTERSSRELRLEKSPTGIRGFDEITQGGLPRGRTSLVTGGPGTGKTMFAMEFLVNGVIRHGEPGVFVSFEESREELIANSASLGFSLPELCESNRLYVDYVHVERSEIEETGEYDLEGLFIRLSHAINTVGAKRLVLDTIETLFSGLSNTSILRAELRRLFRWLKDKGMTTIVTGERGAGSLTREGLEEYVSDCVILLDHRVAEQVSTRRLRVVKYRGTEHGTNEYPFLISDRGLMVLPITSMKLDYEASEERVSSGIPRLDDMLGGKGFYRGSLVLVSGTAGTGKTSVAAAFAEAACRRGERCMYFAFEESARQVVRNMRSIGLDLDRWVEKGLLKIVGQRPTVHGLEHHLMTLQLMIDDFDPAAVVGDPVTNLIQVGTASDVRATLVRLVDHLKGRNITAIFTSLTSGGAVAEKTDVGISSLADTWMILKNLETGGERNRVITILKSRGMAHSNQVREFQLTSKGIDLVDVYAGPEGVLTGSARIFREAALRLEIDRLDAQRKKKRALLEEQIARLRSELEGEEREIEGRIRLEKLKMNTILQKRKEMGISRKAET</sequence>
<dbReference type="GO" id="GO:0016787">
    <property type="term" value="F:hydrolase activity"/>
    <property type="evidence" value="ECO:0007669"/>
    <property type="project" value="UniProtKB-KW"/>
</dbReference>
<dbReference type="SUPFAM" id="SSF52540">
    <property type="entry name" value="P-loop containing nucleoside triphosphate hydrolases"/>
    <property type="match status" value="2"/>
</dbReference>
<evidence type="ECO:0000313" key="9">
    <source>
        <dbReference type="EMBL" id="VFU13604.1"/>
    </source>
</evidence>
<evidence type="ECO:0000256" key="3">
    <source>
        <dbReference type="ARBA" id="ARBA00022679"/>
    </source>
</evidence>
<dbReference type="Gene3D" id="3.40.50.300">
    <property type="entry name" value="P-loop containing nucleotide triphosphate hydrolases"/>
    <property type="match status" value="2"/>
</dbReference>
<reference evidence="9" key="1">
    <citation type="submission" date="2019-03" db="EMBL/GenBank/DDBJ databases">
        <authorList>
            <person name="Hao L."/>
        </authorList>
    </citation>
    <scope>NUCLEOTIDE SEQUENCE</scope>
</reference>
<dbReference type="AlphaFoldDB" id="A0A485LYC7"/>
<keyword evidence="6" id="KW-0378">Hydrolase</keyword>
<protein>
    <recommendedName>
        <fullName evidence="1">non-specific serine/threonine protein kinase</fullName>
        <ecNumber evidence="1">2.7.11.1</ecNumber>
    </recommendedName>
</protein>
<evidence type="ECO:0000256" key="4">
    <source>
        <dbReference type="ARBA" id="ARBA00022737"/>
    </source>
</evidence>
<dbReference type="Pfam" id="PF06745">
    <property type="entry name" value="ATPase"/>
    <property type="match status" value="2"/>
</dbReference>
<evidence type="ECO:0000256" key="6">
    <source>
        <dbReference type="ARBA" id="ARBA00022801"/>
    </source>
</evidence>
<keyword evidence="2" id="KW-0597">Phosphoprotein</keyword>
<organism evidence="9">
    <name type="scientific">anaerobic digester metagenome</name>
    <dbReference type="NCBI Taxonomy" id="1263854"/>
    <lineage>
        <taxon>unclassified sequences</taxon>
        <taxon>metagenomes</taxon>
        <taxon>ecological metagenomes</taxon>
    </lineage>
</organism>
<evidence type="ECO:0000259" key="8">
    <source>
        <dbReference type="PROSITE" id="PS51146"/>
    </source>
</evidence>